<dbReference type="AlphaFoldDB" id="A0A9P0B6C6"/>
<sequence length="204" mass="22595">MAFLAVFLIPLMVNYVVSQTETTVDPCNGIICTTPFCTKDQVVVPFGCCTSCEDVATLTPSILEDPCLLATCEPPSCGPNQIDVSTPDSCCPICQDLPIDLPLTTIIPTMTDDPCMNMTCTLSICDDNQILVFGGPDSCCPVCQDCDEFCEENNICPFSRRTECRWSERKEKIGVCGCCHKCVSNYPWDKNNKFGKRNRNHKQF</sequence>
<reference evidence="2" key="1">
    <citation type="submission" date="2021-12" db="EMBL/GenBank/DDBJ databases">
        <authorList>
            <person name="King R."/>
        </authorList>
    </citation>
    <scope>NUCLEOTIDE SEQUENCE</scope>
</reference>
<name>A0A9P0B6C6_BRAAE</name>
<organism evidence="2 3">
    <name type="scientific">Brassicogethes aeneus</name>
    <name type="common">Rape pollen beetle</name>
    <name type="synonym">Meligethes aeneus</name>
    <dbReference type="NCBI Taxonomy" id="1431903"/>
    <lineage>
        <taxon>Eukaryota</taxon>
        <taxon>Metazoa</taxon>
        <taxon>Ecdysozoa</taxon>
        <taxon>Arthropoda</taxon>
        <taxon>Hexapoda</taxon>
        <taxon>Insecta</taxon>
        <taxon>Pterygota</taxon>
        <taxon>Neoptera</taxon>
        <taxon>Endopterygota</taxon>
        <taxon>Coleoptera</taxon>
        <taxon>Polyphaga</taxon>
        <taxon>Cucujiformia</taxon>
        <taxon>Nitidulidae</taxon>
        <taxon>Meligethinae</taxon>
        <taxon>Brassicogethes</taxon>
    </lineage>
</organism>
<protein>
    <submittedName>
        <fullName evidence="2">Uncharacterized protein</fullName>
    </submittedName>
</protein>
<evidence type="ECO:0000313" key="2">
    <source>
        <dbReference type="EMBL" id="CAH0556087.1"/>
    </source>
</evidence>
<keyword evidence="3" id="KW-1185">Reference proteome</keyword>
<feature type="signal peptide" evidence="1">
    <location>
        <begin position="1"/>
        <end position="18"/>
    </location>
</feature>
<evidence type="ECO:0000313" key="3">
    <source>
        <dbReference type="Proteomes" id="UP001154078"/>
    </source>
</evidence>
<keyword evidence="1" id="KW-0732">Signal</keyword>
<dbReference type="Proteomes" id="UP001154078">
    <property type="component" value="Chromosome 4"/>
</dbReference>
<proteinExistence type="predicted"/>
<dbReference type="EMBL" id="OV121135">
    <property type="protein sequence ID" value="CAH0556087.1"/>
    <property type="molecule type" value="Genomic_DNA"/>
</dbReference>
<feature type="chain" id="PRO_5040471232" evidence="1">
    <location>
        <begin position="19"/>
        <end position="204"/>
    </location>
</feature>
<gene>
    <name evidence="2" type="ORF">MELIAE_LOCUS7278</name>
</gene>
<accession>A0A9P0B6C6</accession>
<evidence type="ECO:0000256" key="1">
    <source>
        <dbReference type="SAM" id="SignalP"/>
    </source>
</evidence>